<reference evidence="1" key="1">
    <citation type="submission" date="2014-09" db="EMBL/GenBank/DDBJ databases">
        <authorList>
            <person name="Magalhaes I.L.F."/>
            <person name="Oliveira U."/>
            <person name="Santos F.R."/>
            <person name="Vidigal T.H.D.A."/>
            <person name="Brescovit A.D."/>
            <person name="Santos A.J."/>
        </authorList>
    </citation>
    <scope>NUCLEOTIDE SEQUENCE</scope>
    <source>
        <tissue evidence="1">Shoot tissue taken approximately 20 cm above the soil surface</tissue>
    </source>
</reference>
<dbReference type="AlphaFoldDB" id="A0A0A9ARE4"/>
<organism evidence="1">
    <name type="scientific">Arundo donax</name>
    <name type="common">Giant reed</name>
    <name type="synonym">Donax arundinaceus</name>
    <dbReference type="NCBI Taxonomy" id="35708"/>
    <lineage>
        <taxon>Eukaryota</taxon>
        <taxon>Viridiplantae</taxon>
        <taxon>Streptophyta</taxon>
        <taxon>Embryophyta</taxon>
        <taxon>Tracheophyta</taxon>
        <taxon>Spermatophyta</taxon>
        <taxon>Magnoliopsida</taxon>
        <taxon>Liliopsida</taxon>
        <taxon>Poales</taxon>
        <taxon>Poaceae</taxon>
        <taxon>PACMAD clade</taxon>
        <taxon>Arundinoideae</taxon>
        <taxon>Arundineae</taxon>
        <taxon>Arundo</taxon>
    </lineage>
</organism>
<sequence length="31" mass="3786">MSNRIFVHDWLKSFTTFQNLKTTPRIFKNSK</sequence>
<dbReference type="EMBL" id="GBRH01246405">
    <property type="protein sequence ID" value="JAD51490.1"/>
    <property type="molecule type" value="Transcribed_RNA"/>
</dbReference>
<reference evidence="1" key="2">
    <citation type="journal article" date="2015" name="Data Brief">
        <title>Shoot transcriptome of the giant reed, Arundo donax.</title>
        <authorList>
            <person name="Barrero R.A."/>
            <person name="Guerrero F.D."/>
            <person name="Moolhuijzen P."/>
            <person name="Goolsby J.A."/>
            <person name="Tidwell J."/>
            <person name="Bellgard S.E."/>
            <person name="Bellgard M.I."/>
        </authorList>
    </citation>
    <scope>NUCLEOTIDE SEQUENCE</scope>
    <source>
        <tissue evidence="1">Shoot tissue taken approximately 20 cm above the soil surface</tissue>
    </source>
</reference>
<name>A0A0A9ARE4_ARUDO</name>
<accession>A0A0A9ARE4</accession>
<proteinExistence type="predicted"/>
<evidence type="ECO:0000313" key="1">
    <source>
        <dbReference type="EMBL" id="JAD51490.1"/>
    </source>
</evidence>
<protein>
    <submittedName>
        <fullName evidence="1">Uncharacterized protein</fullName>
    </submittedName>
</protein>